<name>A0A1G9WSH9_9FIRM</name>
<dbReference type="STRING" id="146817.SAMN04488502_10875"/>
<dbReference type="RefSeq" id="WP_092074296.1">
    <property type="nucleotide sequence ID" value="NZ_FNHB01000008.1"/>
</dbReference>
<dbReference type="Pfam" id="PF07872">
    <property type="entry name" value="DUF1659"/>
    <property type="match status" value="1"/>
</dbReference>
<dbReference type="OrthoDB" id="1954703at2"/>
<gene>
    <name evidence="2" type="ORF">SAMN04488502_10875</name>
</gene>
<dbReference type="AlphaFoldDB" id="A0A1G9WSH9"/>
<organism evidence="2 3">
    <name type="scientific">Dendrosporobacter quercicolus</name>
    <dbReference type="NCBI Taxonomy" id="146817"/>
    <lineage>
        <taxon>Bacteria</taxon>
        <taxon>Bacillati</taxon>
        <taxon>Bacillota</taxon>
        <taxon>Negativicutes</taxon>
        <taxon>Selenomonadales</taxon>
        <taxon>Sporomusaceae</taxon>
        <taxon>Dendrosporobacter</taxon>
    </lineage>
</organism>
<dbReference type="Proteomes" id="UP000214880">
    <property type="component" value="Unassembled WGS sequence"/>
</dbReference>
<sequence>MAVIKIPQSSRLIIKVQTGVNTSGNAVYRQRSFNNLKADAADADIHAVGLALAGLQVYPVTAVGRIDDVELVEQ</sequence>
<keyword evidence="3" id="KW-1185">Reference proteome</keyword>
<evidence type="ECO:0000313" key="3">
    <source>
        <dbReference type="Proteomes" id="UP000214880"/>
    </source>
</evidence>
<protein>
    <recommendedName>
        <fullName evidence="1">DUF1659 domain-containing protein</fullName>
    </recommendedName>
</protein>
<dbReference type="EMBL" id="FNHB01000008">
    <property type="protein sequence ID" value="SDM87430.1"/>
    <property type="molecule type" value="Genomic_DNA"/>
</dbReference>
<accession>A0A1G9WSH9</accession>
<reference evidence="2 3" key="1">
    <citation type="submission" date="2016-10" db="EMBL/GenBank/DDBJ databases">
        <authorList>
            <person name="de Groot N.N."/>
        </authorList>
    </citation>
    <scope>NUCLEOTIDE SEQUENCE [LARGE SCALE GENOMIC DNA]</scope>
    <source>
        <strain evidence="2 3">DSM 1736</strain>
    </source>
</reference>
<feature type="domain" description="DUF1659" evidence="1">
    <location>
        <begin position="2"/>
        <end position="73"/>
    </location>
</feature>
<dbReference type="InterPro" id="IPR012454">
    <property type="entry name" value="DUF1659"/>
</dbReference>
<proteinExistence type="predicted"/>
<evidence type="ECO:0000313" key="2">
    <source>
        <dbReference type="EMBL" id="SDM87430.1"/>
    </source>
</evidence>
<evidence type="ECO:0000259" key="1">
    <source>
        <dbReference type="Pfam" id="PF07872"/>
    </source>
</evidence>